<dbReference type="AlphaFoldDB" id="A0A1Q2MEX3"/>
<dbReference type="InterPro" id="IPR035093">
    <property type="entry name" value="RelE/ParE_toxin_dom_sf"/>
</dbReference>
<dbReference type="Gene3D" id="3.30.2310.20">
    <property type="entry name" value="RelE-like"/>
    <property type="match status" value="1"/>
</dbReference>
<dbReference type="STRING" id="1851148.SMSP2_01617"/>
<sequence length="106" mass="12089">MIRIKQIIVLAEAVTDIEAAKVFYENQGCDLGAYFVDSILSDIDSLVITAGVHERHFGFYRTLSKHFPFAVYYDIADEIAIVVAVLDMRIQPGTIQKRINNRDRRV</sequence>
<proteinExistence type="predicted"/>
<accession>A0A1Q2MEX3</accession>
<reference evidence="2" key="1">
    <citation type="submission" date="2017-02" db="EMBL/GenBank/DDBJ databases">
        <title>Comparative genomics and description of representatives of a novel lineage of planctomycetes thriving in anoxic sediments.</title>
        <authorList>
            <person name="Spring S."/>
            <person name="Bunk B."/>
            <person name="Sproer C."/>
        </authorList>
    </citation>
    <scope>NUCLEOTIDE SEQUENCE [LARGE SCALE GENOMIC DNA]</scope>
    <source>
        <strain evidence="2">SM-Chi-D1</strain>
    </source>
</reference>
<dbReference type="Proteomes" id="UP000188181">
    <property type="component" value="Chromosome"/>
</dbReference>
<name>A0A1Q2MEX3_9BACT</name>
<dbReference type="EMBL" id="CP019646">
    <property type="protein sequence ID" value="AQQ71251.1"/>
    <property type="molecule type" value="Genomic_DNA"/>
</dbReference>
<gene>
    <name evidence="1" type="ORF">SMSP2_01617</name>
</gene>
<evidence type="ECO:0000313" key="1">
    <source>
        <dbReference type="EMBL" id="AQQ71251.1"/>
    </source>
</evidence>
<evidence type="ECO:0008006" key="3">
    <source>
        <dbReference type="Google" id="ProtNLM"/>
    </source>
</evidence>
<dbReference type="RefSeq" id="WP_222566304.1">
    <property type="nucleotide sequence ID" value="NZ_CP019646.1"/>
</dbReference>
<evidence type="ECO:0000313" key="2">
    <source>
        <dbReference type="Proteomes" id="UP000188181"/>
    </source>
</evidence>
<protein>
    <recommendedName>
        <fullName evidence="3">Plasmid stabilization system protein</fullName>
    </recommendedName>
</protein>
<organism evidence="1 2">
    <name type="scientific">Limihaloglobus sulfuriphilus</name>
    <dbReference type="NCBI Taxonomy" id="1851148"/>
    <lineage>
        <taxon>Bacteria</taxon>
        <taxon>Pseudomonadati</taxon>
        <taxon>Planctomycetota</taxon>
        <taxon>Phycisphaerae</taxon>
        <taxon>Sedimentisphaerales</taxon>
        <taxon>Sedimentisphaeraceae</taxon>
        <taxon>Limihaloglobus</taxon>
    </lineage>
</organism>
<dbReference type="KEGG" id="pbas:SMSP2_01617"/>
<keyword evidence="2" id="KW-1185">Reference proteome</keyword>